<proteinExistence type="predicted"/>
<dbReference type="InterPro" id="IPR000719">
    <property type="entry name" value="Prot_kinase_dom"/>
</dbReference>
<dbReference type="PROSITE" id="PS50011">
    <property type="entry name" value="PROTEIN_KINASE_DOM"/>
    <property type="match status" value="1"/>
</dbReference>
<dbReference type="Gene3D" id="1.10.510.10">
    <property type="entry name" value="Transferase(Phosphotransferase) domain 1"/>
    <property type="match status" value="1"/>
</dbReference>
<dbReference type="GO" id="GO:0005524">
    <property type="term" value="F:ATP binding"/>
    <property type="evidence" value="ECO:0007669"/>
    <property type="project" value="InterPro"/>
</dbReference>
<dbReference type="InterPro" id="IPR011009">
    <property type="entry name" value="Kinase-like_dom_sf"/>
</dbReference>
<gene>
    <name evidence="2" type="ORF">GLOIN_2v1880882</name>
</gene>
<sequence>MKRSKNSRLYVPTPKLRVRATRKLRATEEDESFISDNISGHDNTDDIPEYNYTEYISNFRGNTGEAESSSEMTNETLTLATDTTEEILMKNIDDSHRSLLDIVEEDEEDDSMNNSDVLEEESSNFEGFDSEYGPYFPNFTSTMIFIWITKHMISTSAYEDLAKILTHPEYRKEDITKNIRQIRKWRDRLPLVKVRKHDVPLSMQRTPSTYASTKKAFTISPLTHLELANEKREFWHGELWQDLLLFGENKIRTTNEEFYKAGEFLIFREQSSTFMCRVRSVVNNEMDNNTLKLKLWLVEGEAKLVNPSNVVQHIVVWLCDMPEPDEYDFYIKEIVYSFDSRWKYRDIASRHRLPYENITIMQSQQNLPILKVFLDIYVDDFGTYRNVYHSLGGVYLQIGNMPSTLRKQLKNHFLIGFVPFGANFNDFIKPIVQDIKSLENGRVMQTLYGDAWVIGGIGCVTADLPQGNDLAAVKRHGANHGCRTCNVSNDQYTDPNYNYIKNARFQQQTNERIAEIESQHLRMDQDRLATKYGLIKPGPLNDLKWNQHLQTPQDAYHSMAGKARTLLEVTFNIFNTNGENDFLEYWKRIEKPSHWSRMPNPLRHRQSFMFSDVLSLAMLMPFILQRFLESCHIKTDALNNWHKNSGIRRNLVASKLCACWAIEAKALKLAFSTTMTENTYQELQETLKKEREILIQIFPDTFTNLPNLHVNMHLLQHARNFATLVNTAVGVKEMVHRIFKTMVPHMNCKEIELDLTRRYNTIQVLRHLIDGWTDPRFNTRPNALPKLIADPNIYTILTAWYATENFNTINSQEFEDKQDDDNITICCHNSNFIDISLNSRWSAKKVNDRGLSKKLDYKHPFFQDISVSYREHFNSKEAILNRKLEFYNSISYTFLKDGQDPIRLKIHIGDIVELPEESEGIAYAKATNIMDSVLECPFYNIQKPEESRWFQIFPITFIDRNPCVFFIHNCGNTCNTEHDEENRSYILNRYYYNAWIDGPKIIYNKGWKTRKSESTKVALKRLNGSENMSAEYLNEIKILWDLCQINDGCLSFYGMTKDPETEELIIISEYADKGNLRSILLHNFNNTLWKDKLLYLHWITHGLKTLHELGYFHKDFHSGNFAET</sequence>
<dbReference type="Pfam" id="PF07714">
    <property type="entry name" value="PK_Tyr_Ser-Thr"/>
    <property type="match status" value="1"/>
</dbReference>
<dbReference type="GO" id="GO:0004672">
    <property type="term" value="F:protein kinase activity"/>
    <property type="evidence" value="ECO:0007669"/>
    <property type="project" value="InterPro"/>
</dbReference>
<organism evidence="2 3">
    <name type="scientific">Rhizophagus irregularis (strain DAOM 181602 / DAOM 197198 / MUCL 43194)</name>
    <name type="common">Arbuscular mycorrhizal fungus</name>
    <name type="synonym">Glomus intraradices</name>
    <dbReference type="NCBI Taxonomy" id="747089"/>
    <lineage>
        <taxon>Eukaryota</taxon>
        <taxon>Fungi</taxon>
        <taxon>Fungi incertae sedis</taxon>
        <taxon>Mucoromycota</taxon>
        <taxon>Glomeromycotina</taxon>
        <taxon>Glomeromycetes</taxon>
        <taxon>Glomerales</taxon>
        <taxon>Glomeraceae</taxon>
        <taxon>Rhizophagus</taxon>
    </lineage>
</organism>
<keyword evidence="3" id="KW-1185">Reference proteome</keyword>
<dbReference type="SUPFAM" id="SSF56112">
    <property type="entry name" value="Protein kinase-like (PK-like)"/>
    <property type="match status" value="1"/>
</dbReference>
<dbReference type="InterPro" id="IPR001245">
    <property type="entry name" value="Ser-Thr/Tyr_kinase_cat_dom"/>
</dbReference>
<evidence type="ECO:0000313" key="3">
    <source>
        <dbReference type="Proteomes" id="UP000018888"/>
    </source>
</evidence>
<name>A0A2P4PI68_RHIID</name>
<reference evidence="2 3" key="1">
    <citation type="journal article" date="2013" name="Proc. Natl. Acad. Sci. U.S.A.">
        <title>Genome of an arbuscular mycorrhizal fungus provides insight into the oldest plant symbiosis.</title>
        <authorList>
            <person name="Tisserant E."/>
            <person name="Malbreil M."/>
            <person name="Kuo A."/>
            <person name="Kohler A."/>
            <person name="Symeonidi A."/>
            <person name="Balestrini R."/>
            <person name="Charron P."/>
            <person name="Duensing N."/>
            <person name="Frei Dit Frey N."/>
            <person name="Gianinazzi-Pearson V."/>
            <person name="Gilbert L.B."/>
            <person name="Handa Y."/>
            <person name="Herr J.R."/>
            <person name="Hijri M."/>
            <person name="Koul R."/>
            <person name="Kawaguchi M."/>
            <person name="Krajinski F."/>
            <person name="Lammers P.J."/>
            <person name="Masclaux F.G."/>
            <person name="Murat C."/>
            <person name="Morin E."/>
            <person name="Ndikumana S."/>
            <person name="Pagni M."/>
            <person name="Petitpierre D."/>
            <person name="Requena N."/>
            <person name="Rosikiewicz P."/>
            <person name="Riley R."/>
            <person name="Saito K."/>
            <person name="San Clemente H."/>
            <person name="Shapiro H."/>
            <person name="van Tuinen D."/>
            <person name="Becard G."/>
            <person name="Bonfante P."/>
            <person name="Paszkowski U."/>
            <person name="Shachar-Hill Y.Y."/>
            <person name="Tuskan G.A."/>
            <person name="Young P.W."/>
            <person name="Sanders I.R."/>
            <person name="Henrissat B."/>
            <person name="Rensing S.A."/>
            <person name="Grigoriev I.V."/>
            <person name="Corradi N."/>
            <person name="Roux C."/>
            <person name="Martin F."/>
        </authorList>
    </citation>
    <scope>NUCLEOTIDE SEQUENCE [LARGE SCALE GENOMIC DNA]</scope>
    <source>
        <strain evidence="2 3">DAOM 197198</strain>
    </source>
</reference>
<dbReference type="EMBL" id="AUPC02000224">
    <property type="protein sequence ID" value="POG65068.1"/>
    <property type="molecule type" value="Genomic_DNA"/>
</dbReference>
<dbReference type="VEuPathDB" id="FungiDB:RhiirFUN_016171"/>
<accession>A0A2P4PI68</accession>
<evidence type="ECO:0000313" key="2">
    <source>
        <dbReference type="EMBL" id="POG65068.1"/>
    </source>
</evidence>
<evidence type="ECO:0000259" key="1">
    <source>
        <dbReference type="PROSITE" id="PS50011"/>
    </source>
</evidence>
<dbReference type="Proteomes" id="UP000018888">
    <property type="component" value="Unassembled WGS sequence"/>
</dbReference>
<comment type="caution">
    <text evidence="2">The sequence shown here is derived from an EMBL/GenBank/DDBJ whole genome shotgun (WGS) entry which is preliminary data.</text>
</comment>
<dbReference type="AlphaFoldDB" id="A0A2P4PI68"/>
<protein>
    <recommendedName>
        <fullName evidence="1">Protein kinase domain-containing protein</fullName>
    </recommendedName>
</protein>
<dbReference type="VEuPathDB" id="FungiDB:RhiirFUN_016170"/>
<reference evidence="2 3" key="2">
    <citation type="journal article" date="2018" name="New Phytol.">
        <title>High intraspecific genome diversity in the model arbuscular mycorrhizal symbiont Rhizophagus irregularis.</title>
        <authorList>
            <person name="Chen E.C.H."/>
            <person name="Morin E."/>
            <person name="Beaudet D."/>
            <person name="Noel J."/>
            <person name="Yildirir G."/>
            <person name="Ndikumana S."/>
            <person name="Charron P."/>
            <person name="St-Onge C."/>
            <person name="Giorgi J."/>
            <person name="Kruger M."/>
            <person name="Marton T."/>
            <person name="Ropars J."/>
            <person name="Grigoriev I.V."/>
            <person name="Hainaut M."/>
            <person name="Henrissat B."/>
            <person name="Roux C."/>
            <person name="Martin F."/>
            <person name="Corradi N."/>
        </authorList>
    </citation>
    <scope>NUCLEOTIDE SEQUENCE [LARGE SCALE GENOMIC DNA]</scope>
    <source>
        <strain evidence="2 3">DAOM 197198</strain>
    </source>
</reference>
<feature type="domain" description="Protein kinase" evidence="1">
    <location>
        <begin position="992"/>
        <end position="1124"/>
    </location>
</feature>